<dbReference type="GO" id="GO:0006427">
    <property type="term" value="P:histidyl-tRNA aminoacylation"/>
    <property type="evidence" value="ECO:0007669"/>
    <property type="project" value="TreeGrafter"/>
</dbReference>
<keyword evidence="8" id="KW-0368">Histidine biosynthesis</keyword>
<feature type="binding site" evidence="9">
    <location>
        <begin position="83"/>
        <end position="85"/>
    </location>
    <ligand>
        <name>L-histidine</name>
        <dbReference type="ChEBI" id="CHEBI:57595"/>
    </ligand>
</feature>
<dbReference type="Proteomes" id="UP000184517">
    <property type="component" value="Unassembled WGS sequence"/>
</dbReference>
<dbReference type="NCBIfam" id="TIGR00443">
    <property type="entry name" value="hisZ_biosyn_reg"/>
    <property type="match status" value="1"/>
</dbReference>
<dbReference type="InterPro" id="IPR004516">
    <property type="entry name" value="HisRS/HisZ"/>
</dbReference>
<sequence length="392" mass="42938">MTLADRWLLPEGVDEALPEQAAKIEHLRRTLLNLHESWGYHLVIPPLLEYLDSLLTGAGSDLEIETFKVIDQLSGRLLGIRADFTSQVARIDAHCLKDDGVQRLSYCGSVLRTMPAGLDGTRSPIQLGAEIYGHGGVESDVEVLSLMLQTLSTAGLSNLVLDLGHVDVVSGVLAACGLSADQEGKLIELYKAKDLPELDRYAEELGFLSDIQKQWLVGLPRLCGGKEVLKHATDLLGDVNESIRDAIVLLQKVSDFICKRFPQVGLHFDLSDLVSYSYHTGVIFAAYVPGHGNAIARGGRYNNIGQVFGRSRPATGFSTDVKALVALTDIVVNKPKTVLSPICSSDELWQKANSLRTEGYRVVEVLDDIYAGDADFKLEFVDEAWQLMPVHN</sequence>
<evidence type="ECO:0000256" key="6">
    <source>
        <dbReference type="ARBA" id="ARBA00022490"/>
    </source>
</evidence>
<dbReference type="RefSeq" id="WP_072840567.1">
    <property type="nucleotide sequence ID" value="NZ_FQVF01000014.1"/>
</dbReference>
<dbReference type="PIRSF" id="PIRSF001549">
    <property type="entry name" value="His-tRNA_synth"/>
    <property type="match status" value="1"/>
</dbReference>
<evidence type="ECO:0000256" key="8">
    <source>
        <dbReference type="HAMAP-Rule" id="MF_00125"/>
    </source>
</evidence>
<dbReference type="Pfam" id="PF13393">
    <property type="entry name" value="tRNA-synt_His"/>
    <property type="match status" value="1"/>
</dbReference>
<dbReference type="HAMAP" id="MF_00125">
    <property type="entry name" value="HisZ"/>
    <property type="match status" value="1"/>
</dbReference>
<evidence type="ECO:0000256" key="7">
    <source>
        <dbReference type="ARBA" id="ARBA00025246"/>
    </source>
</evidence>
<evidence type="ECO:0000256" key="3">
    <source>
        <dbReference type="ARBA" id="ARBA00005539"/>
    </source>
</evidence>
<feature type="binding site" evidence="9">
    <location>
        <position position="130"/>
    </location>
    <ligand>
        <name>L-histidine</name>
        <dbReference type="ChEBI" id="CHEBI:57595"/>
    </ligand>
</feature>
<proteinExistence type="inferred from homology"/>
<keyword evidence="12" id="KW-1185">Reference proteome</keyword>
<evidence type="ECO:0000313" key="12">
    <source>
        <dbReference type="Proteomes" id="UP000184517"/>
    </source>
</evidence>
<gene>
    <name evidence="8" type="primary">hisZ</name>
    <name evidence="11" type="ORF">SAMN02745753_03072</name>
</gene>
<dbReference type="PANTHER" id="PTHR43707:SF1">
    <property type="entry name" value="HISTIDINE--TRNA LIGASE, MITOCHONDRIAL-RELATED"/>
    <property type="match status" value="1"/>
</dbReference>
<dbReference type="CDD" id="cd00773">
    <property type="entry name" value="HisRS-like_core"/>
    <property type="match status" value="1"/>
</dbReference>
<organism evidence="11 12">
    <name type="scientific">Marinomonas polaris DSM 16579</name>
    <dbReference type="NCBI Taxonomy" id="1122206"/>
    <lineage>
        <taxon>Bacteria</taxon>
        <taxon>Pseudomonadati</taxon>
        <taxon>Pseudomonadota</taxon>
        <taxon>Gammaproteobacteria</taxon>
        <taxon>Oceanospirillales</taxon>
        <taxon>Oceanospirillaceae</taxon>
        <taxon>Marinomonas</taxon>
    </lineage>
</organism>
<keyword evidence="11" id="KW-0808">Transferase</keyword>
<dbReference type="GO" id="GO:0016757">
    <property type="term" value="F:glycosyltransferase activity"/>
    <property type="evidence" value="ECO:0007669"/>
    <property type="project" value="UniProtKB-KW"/>
</dbReference>
<evidence type="ECO:0000256" key="2">
    <source>
        <dbReference type="ARBA" id="ARBA00004667"/>
    </source>
</evidence>
<dbReference type="GO" id="GO:0004821">
    <property type="term" value="F:histidine-tRNA ligase activity"/>
    <property type="evidence" value="ECO:0007669"/>
    <property type="project" value="TreeGrafter"/>
</dbReference>
<comment type="function">
    <text evidence="7 8">Required for the first step of histidine biosynthesis. May allow the feedback regulation of ATP phosphoribosyltransferase activity by histidine.</text>
</comment>
<dbReference type="NCBIfam" id="NF008935">
    <property type="entry name" value="PRK12292.1-1"/>
    <property type="match status" value="1"/>
</dbReference>
<dbReference type="OrthoDB" id="9769617at2"/>
<evidence type="ECO:0000313" key="11">
    <source>
        <dbReference type="EMBL" id="SHG00354.1"/>
    </source>
</evidence>
<dbReference type="GO" id="GO:0000105">
    <property type="term" value="P:L-histidine biosynthetic process"/>
    <property type="evidence" value="ECO:0007669"/>
    <property type="project" value="UniProtKB-UniRule"/>
</dbReference>
<dbReference type="PANTHER" id="PTHR43707">
    <property type="entry name" value="HISTIDYL-TRNA SYNTHETASE"/>
    <property type="match status" value="1"/>
</dbReference>
<keyword evidence="8" id="KW-0028">Amino-acid biosynthesis</keyword>
<dbReference type="GO" id="GO:0005737">
    <property type="term" value="C:cytoplasm"/>
    <property type="evidence" value="ECO:0007669"/>
    <property type="project" value="UniProtKB-SubCell"/>
</dbReference>
<dbReference type="STRING" id="1122206.SAMN02745753_03072"/>
<comment type="miscellaneous">
    <text evidence="8">This function is generally fulfilled by the C-terminal part of HisG, which is missing in some bacteria such as this one.</text>
</comment>
<evidence type="ECO:0000256" key="4">
    <source>
        <dbReference type="ARBA" id="ARBA00011496"/>
    </source>
</evidence>
<dbReference type="EMBL" id="FQVF01000014">
    <property type="protein sequence ID" value="SHG00354.1"/>
    <property type="molecule type" value="Genomic_DNA"/>
</dbReference>
<comment type="subunit">
    <text evidence="4 8">Heteromultimer composed of HisG and HisZ subunits.</text>
</comment>
<protein>
    <recommendedName>
        <fullName evidence="5 8">ATP phosphoribosyltransferase regulatory subunit</fullName>
    </recommendedName>
</protein>
<evidence type="ECO:0000259" key="10">
    <source>
        <dbReference type="Pfam" id="PF13393"/>
    </source>
</evidence>
<dbReference type="SUPFAM" id="SSF55681">
    <property type="entry name" value="Class II aaRS and biotin synthetases"/>
    <property type="match status" value="1"/>
</dbReference>
<dbReference type="InterPro" id="IPR045864">
    <property type="entry name" value="aa-tRNA-synth_II/BPL/LPL"/>
</dbReference>
<evidence type="ECO:0000256" key="1">
    <source>
        <dbReference type="ARBA" id="ARBA00004496"/>
    </source>
</evidence>
<feature type="binding site" evidence="9">
    <location>
        <position position="112"/>
    </location>
    <ligand>
        <name>L-histidine</name>
        <dbReference type="ChEBI" id="CHEBI:57595"/>
    </ligand>
</feature>
<feature type="binding site" evidence="9">
    <location>
        <position position="126"/>
    </location>
    <ligand>
        <name>L-histidine</name>
        <dbReference type="ChEBI" id="CHEBI:57595"/>
    </ligand>
</feature>
<feature type="domain" description="Class II Histidinyl-tRNA synthetase (HisRS)-like catalytic core" evidence="10">
    <location>
        <begin position="12"/>
        <end position="324"/>
    </location>
</feature>
<dbReference type="InterPro" id="IPR004517">
    <property type="entry name" value="HisZ"/>
</dbReference>
<keyword evidence="11" id="KW-0328">Glycosyltransferase</keyword>
<accession>A0A1M5G9J2</accession>
<evidence type="ECO:0000256" key="5">
    <source>
        <dbReference type="ARBA" id="ARBA00020397"/>
    </source>
</evidence>
<name>A0A1M5G9J2_9GAMM</name>
<keyword evidence="6 8" id="KW-0963">Cytoplasm</keyword>
<comment type="similarity">
    <text evidence="3 8">Belongs to the class-II aminoacyl-tRNA synthetase family. HisZ subfamily.</text>
</comment>
<dbReference type="UniPathway" id="UPA00031">
    <property type="reaction ID" value="UER00006"/>
</dbReference>
<reference evidence="12" key="1">
    <citation type="submission" date="2016-11" db="EMBL/GenBank/DDBJ databases">
        <authorList>
            <person name="Varghese N."/>
            <person name="Submissions S."/>
        </authorList>
    </citation>
    <scope>NUCLEOTIDE SEQUENCE [LARGE SCALE GENOMIC DNA]</scope>
    <source>
        <strain evidence="12">DSM 16579</strain>
    </source>
</reference>
<dbReference type="NCBIfam" id="NF009086">
    <property type="entry name" value="PRK12421.1"/>
    <property type="match status" value="1"/>
</dbReference>
<comment type="pathway">
    <text evidence="2 8">Amino-acid biosynthesis; L-histidine biosynthesis; L-histidine from 5-phospho-alpha-D-ribose 1-diphosphate: step 1/9.</text>
</comment>
<dbReference type="InterPro" id="IPR041715">
    <property type="entry name" value="HisRS-like_core"/>
</dbReference>
<dbReference type="Gene3D" id="3.30.930.10">
    <property type="entry name" value="Bira Bifunctional Protein, Domain 2"/>
    <property type="match status" value="1"/>
</dbReference>
<comment type="subcellular location">
    <subcellularLocation>
        <location evidence="1 8">Cytoplasm</location>
    </subcellularLocation>
</comment>
<dbReference type="AlphaFoldDB" id="A0A1M5G9J2"/>
<evidence type="ECO:0000256" key="9">
    <source>
        <dbReference type="PIRSR" id="PIRSR001549-1"/>
    </source>
</evidence>